<keyword evidence="1" id="KW-0472">Membrane</keyword>
<gene>
    <name evidence="2" type="ORF">HWQ62_00259</name>
</gene>
<sequence length="182" mass="21335">MQDAHMLFMFIFVVLSLLVISNTYNIYRLTNIDFAKRSLMDLQEFDGLHPMLKEMYNEQILKGILKMNSTTSNDYVKSNNLDKWYNANKSELMELSKLFWQANRLQMKNNDSYTENIKIETSDLAKMTAIDLKDMIEKTKAAVALMEEGKYQEANSIYKYKISPNQKVLSSLLFKKPIGFYF</sequence>
<dbReference type="EMBL" id="MT663536">
    <property type="protein sequence ID" value="QOI90396.1"/>
    <property type="molecule type" value="Genomic_DNA"/>
</dbReference>
<evidence type="ECO:0000256" key="1">
    <source>
        <dbReference type="SAM" id="Phobius"/>
    </source>
</evidence>
<keyword evidence="1" id="KW-1133">Transmembrane helix</keyword>
<name>A0A7M3UNV7_POV01</name>
<reference evidence="2" key="1">
    <citation type="submission" date="2020-06" db="EMBL/GenBank/DDBJ databases">
        <title>Lateral gene transfer of anion-conducting channel rhodopsins between green algae and giant viruses.</title>
        <authorList>
            <person name="Rozenberg A."/>
            <person name="Oppermann J."/>
            <person name="Wietek J."/>
            <person name="Fernandez Lahore R.G."/>
            <person name="Sandaa R.-A."/>
            <person name="Bratbak G."/>
            <person name="Hegemann P."/>
            <person name="Beja O."/>
        </authorList>
    </citation>
    <scope>NUCLEOTIDE SEQUENCE</scope>
    <source>
        <strain evidence="2">01B</strain>
    </source>
</reference>
<feature type="transmembrane region" description="Helical" evidence="1">
    <location>
        <begin position="6"/>
        <end position="27"/>
    </location>
</feature>
<organismHost>
    <name type="scientific">Pyramimonas plurioculata</name>
    <dbReference type="NCBI Taxonomy" id="36893"/>
</organismHost>
<keyword evidence="1" id="KW-0812">Transmembrane</keyword>
<accession>A0A7M3UNV7</accession>
<proteinExistence type="predicted"/>
<organism evidence="2">
    <name type="scientific">Pyramimonas orientalis virus</name>
    <name type="common">PoV01</name>
    <dbReference type="NCBI Taxonomy" id="455367"/>
    <lineage>
        <taxon>Viruses</taxon>
        <taxon>Varidnaviria</taxon>
        <taxon>Bamfordvirae</taxon>
        <taxon>Nucleocytoviricota</taxon>
        <taxon>Megaviricetes</taxon>
        <taxon>Imitervirales</taxon>
        <taxon>Allomimiviridae</taxon>
        <taxon>Heliosvirus</taxon>
        <taxon>Heliosvirus raunefjordenense</taxon>
    </lineage>
</organism>
<protein>
    <submittedName>
        <fullName evidence="2">Uncharacterized protein</fullName>
    </submittedName>
</protein>
<evidence type="ECO:0000313" key="2">
    <source>
        <dbReference type="EMBL" id="QOI90396.1"/>
    </source>
</evidence>